<dbReference type="AlphaFoldDB" id="A0AAF0ER20"/>
<feature type="compositionally biased region" description="Polar residues" evidence="9">
    <location>
        <begin position="220"/>
        <end position="232"/>
    </location>
</feature>
<dbReference type="Pfam" id="PF01302">
    <property type="entry name" value="CAP_GLY"/>
    <property type="match status" value="1"/>
</dbReference>
<evidence type="ECO:0000256" key="9">
    <source>
        <dbReference type="SAM" id="MobiDB-lite"/>
    </source>
</evidence>
<evidence type="ECO:0000256" key="1">
    <source>
        <dbReference type="ARBA" id="ARBA00004245"/>
    </source>
</evidence>
<evidence type="ECO:0000256" key="3">
    <source>
        <dbReference type="ARBA" id="ARBA00022490"/>
    </source>
</evidence>
<comment type="similarity">
    <text evidence="2">Belongs to the dynactin 150 kDa subunit family.</text>
</comment>
<feature type="coiled-coil region" evidence="8">
    <location>
        <begin position="256"/>
        <end position="283"/>
    </location>
</feature>
<evidence type="ECO:0000256" key="5">
    <source>
        <dbReference type="ARBA" id="ARBA00023017"/>
    </source>
</evidence>
<dbReference type="InterPro" id="IPR000938">
    <property type="entry name" value="CAP-Gly_domain"/>
</dbReference>
<evidence type="ECO:0000313" key="11">
    <source>
        <dbReference type="EMBL" id="WFD33324.1"/>
    </source>
</evidence>
<evidence type="ECO:0000259" key="10">
    <source>
        <dbReference type="PROSITE" id="PS50245"/>
    </source>
</evidence>
<dbReference type="InterPro" id="IPR036859">
    <property type="entry name" value="CAP-Gly_dom_sf"/>
</dbReference>
<feature type="compositionally biased region" description="Pro residues" evidence="9">
    <location>
        <begin position="1055"/>
        <end position="1072"/>
    </location>
</feature>
<sequence>MRPAPQPLTLHARCRVAHVGPGEVLFVGQTSFAQGLWVGIHLDERIGKNDGSVQGKRYFECEPGYGLFVRPSQVQLEETPSAAIKAPASEPRPVRAESAQRTRTVVAPRQTRPPDESPSVARIARMKAKQGAAVPESPSARQAARGTPETSRLSPTKQLRTPGSLARAQTASARVAAARPSMRAAAPPVAQTPTPALTRTPARTPAGAYVDAAETPFKTPAQTPFKTPSESPTKPALETPRSLSPERQDSKLRAQISLLETQKSAAEARITELEATVARSAERAAEAAASAAEHVAAITAERDSLHEQLLQANEGLEMATLDREMAEERADAIAAELRSARDMAEELTLELQLRDECAEGDADANLAQQNARLREALIRLRDVTSESEANYKSEIASLRRELSSLDGVAETAAAAKNAEAQAKAVADELRTQLELAHGAEDMIEQLTEKNGTLENRVAQLTAEVRELEALRVVSDELEEAHIDTENELQAALDAHESREKELETCMQELNSRVAQDAETIERFRELVSTLAKEVETLRKVPSGAPRTKAVDLASVKAPLVTVAPARDRIAAQEAARRVDLIQSYLPARFFEVDAAAVDTLLFFERMCSHSDLIKHTLEAQTDVQEHLAEADESLVAACELRHALAHVSALSRQIAAVLSSAPPDVFAGYAAVAVDMQHVDARLSAALDSLQDNKFDERTVAQDCSTIVPLLEAVSMSLPDVESVADLAAKEVGSATLLVHDVDTLQAALGHVHHVLEQLAADPDIDWAPEQLDALDPMRQCVRAVRPSARRILRRLTSLYENEETITIDAIDMLPELGRVSSELVSFATKYAQRVAAYALHVRGTAQRVDSERITALALESMHAVFAGDTLEPILAHAETLAVSVDALLAGVVDQNNVIHIATSAPWRARAHELHASALQDAHAAERTADLEERILQLGREVRAREDAAQASRVKIERLEHQLTRAHEAASAAADLRIELDEARQALEAERSAGIHVQESDEPPRAPADVIAELDAVRRALHHVRQENMYIKSSEWRKLRPLATPAPRVEAQIPASPPPPAGEPTDPAPLPPAQALHELAGQLVQLAAAPRVVDLRAVKAGWTPARSTPAGQLAAQRRSRASVQWHISQLEAQLAR</sequence>
<dbReference type="InterPro" id="IPR022157">
    <property type="entry name" value="Dynactin"/>
</dbReference>
<evidence type="ECO:0000256" key="7">
    <source>
        <dbReference type="ARBA" id="ARBA00023212"/>
    </source>
</evidence>
<dbReference type="Gene3D" id="2.30.30.190">
    <property type="entry name" value="CAP Gly-rich-like domain"/>
    <property type="match status" value="1"/>
</dbReference>
<dbReference type="GO" id="GO:0005874">
    <property type="term" value="C:microtubule"/>
    <property type="evidence" value="ECO:0007669"/>
    <property type="project" value="UniProtKB-KW"/>
</dbReference>
<organism evidence="11 12">
    <name type="scientific">Malassezia cuniculi</name>
    <dbReference type="NCBI Taxonomy" id="948313"/>
    <lineage>
        <taxon>Eukaryota</taxon>
        <taxon>Fungi</taxon>
        <taxon>Dikarya</taxon>
        <taxon>Basidiomycota</taxon>
        <taxon>Ustilaginomycotina</taxon>
        <taxon>Malasseziomycetes</taxon>
        <taxon>Malasseziales</taxon>
        <taxon>Malasseziaceae</taxon>
        <taxon>Malassezia</taxon>
    </lineage>
</organism>
<dbReference type="GO" id="GO:0051301">
    <property type="term" value="P:cell division"/>
    <property type="evidence" value="ECO:0007669"/>
    <property type="project" value="UniProtKB-KW"/>
</dbReference>
<feature type="compositionally biased region" description="Polar residues" evidence="9">
    <location>
        <begin position="148"/>
        <end position="161"/>
    </location>
</feature>
<dbReference type="GO" id="GO:0030286">
    <property type="term" value="C:dynein complex"/>
    <property type="evidence" value="ECO:0007669"/>
    <property type="project" value="UniProtKB-KW"/>
</dbReference>
<dbReference type="Pfam" id="PF12455">
    <property type="entry name" value="Dynactin"/>
    <property type="match status" value="1"/>
</dbReference>
<keyword evidence="5" id="KW-0243">Dynein</keyword>
<feature type="compositionally biased region" description="Low complexity" evidence="9">
    <location>
        <begin position="166"/>
        <end position="202"/>
    </location>
</feature>
<keyword evidence="12" id="KW-1185">Reference proteome</keyword>
<dbReference type="GO" id="GO:0005819">
    <property type="term" value="C:spindle"/>
    <property type="evidence" value="ECO:0007669"/>
    <property type="project" value="UniProtKB-SubCell"/>
</dbReference>
<accession>A0AAF0ER20</accession>
<name>A0AAF0ER20_9BASI</name>
<proteinExistence type="inferred from homology"/>
<evidence type="ECO:0000256" key="4">
    <source>
        <dbReference type="ARBA" id="ARBA00022701"/>
    </source>
</evidence>
<keyword evidence="3" id="KW-0963">Cytoplasm</keyword>
<reference evidence="11" key="1">
    <citation type="submission" date="2023-03" db="EMBL/GenBank/DDBJ databases">
        <title>Mating type loci evolution in Malassezia.</title>
        <authorList>
            <person name="Coelho M.A."/>
        </authorList>
    </citation>
    <scope>NUCLEOTIDE SEQUENCE</scope>
    <source>
        <strain evidence="11">CBS 11721</strain>
    </source>
</reference>
<dbReference type="EMBL" id="CP119877">
    <property type="protein sequence ID" value="WFD33324.1"/>
    <property type="molecule type" value="Genomic_DNA"/>
</dbReference>
<keyword evidence="6 8" id="KW-0175">Coiled coil</keyword>
<dbReference type="GO" id="GO:0005814">
    <property type="term" value="C:centriole"/>
    <property type="evidence" value="ECO:0007669"/>
    <property type="project" value="UniProtKB-SubCell"/>
</dbReference>
<dbReference type="SMART" id="SM01052">
    <property type="entry name" value="CAP_GLY"/>
    <property type="match status" value="1"/>
</dbReference>
<comment type="subcellular location">
    <subcellularLocation>
        <location evidence="1">Cytoplasm</location>
        <location evidence="1">Cytoskeleton</location>
    </subcellularLocation>
</comment>
<feature type="coiled-coil region" evidence="8">
    <location>
        <begin position="316"/>
        <end position="526"/>
    </location>
</feature>
<dbReference type="PANTHER" id="PTHR18916:SF85">
    <property type="entry name" value="TUBULIN-FOLDING COFACTOR B"/>
    <property type="match status" value="1"/>
</dbReference>
<keyword evidence="4" id="KW-0493">Microtubule</keyword>
<feature type="region of interest" description="Disordered" evidence="9">
    <location>
        <begin position="214"/>
        <end position="249"/>
    </location>
</feature>
<feature type="coiled-coil region" evidence="8">
    <location>
        <begin position="949"/>
        <end position="993"/>
    </location>
</feature>
<evidence type="ECO:0000313" key="12">
    <source>
        <dbReference type="Proteomes" id="UP001219933"/>
    </source>
</evidence>
<dbReference type="PROSITE" id="PS50245">
    <property type="entry name" value="CAP_GLY_2"/>
    <property type="match status" value="1"/>
</dbReference>
<evidence type="ECO:0000256" key="8">
    <source>
        <dbReference type="SAM" id="Coils"/>
    </source>
</evidence>
<feature type="domain" description="CAP-Gly" evidence="10">
    <location>
        <begin position="28"/>
        <end position="70"/>
    </location>
</feature>
<feature type="region of interest" description="Disordered" evidence="9">
    <location>
        <begin position="81"/>
        <end position="202"/>
    </location>
</feature>
<protein>
    <recommendedName>
        <fullName evidence="10">CAP-Gly domain-containing protein</fullName>
    </recommendedName>
</protein>
<dbReference type="Proteomes" id="UP001219933">
    <property type="component" value="Chromosome 1"/>
</dbReference>
<evidence type="ECO:0000256" key="2">
    <source>
        <dbReference type="ARBA" id="ARBA00011010"/>
    </source>
</evidence>
<dbReference type="SUPFAM" id="SSF74924">
    <property type="entry name" value="Cap-Gly domain"/>
    <property type="match status" value="1"/>
</dbReference>
<dbReference type="PANTHER" id="PTHR18916">
    <property type="entry name" value="DYNACTIN 1-RELATED MICROTUBULE-BINDING"/>
    <property type="match status" value="1"/>
</dbReference>
<feature type="region of interest" description="Disordered" evidence="9">
    <location>
        <begin position="1050"/>
        <end position="1072"/>
    </location>
</feature>
<evidence type="ECO:0000256" key="6">
    <source>
        <dbReference type="ARBA" id="ARBA00023054"/>
    </source>
</evidence>
<keyword evidence="7" id="KW-0206">Cytoskeleton</keyword>
<gene>
    <name evidence="11" type="ORF">MCUN1_000137</name>
</gene>
<dbReference type="PROSITE" id="PS00845">
    <property type="entry name" value="CAP_GLY_1"/>
    <property type="match status" value="1"/>
</dbReference>